<dbReference type="NCBIfam" id="TIGR00125">
    <property type="entry name" value="cyt_tran_rel"/>
    <property type="match status" value="1"/>
</dbReference>
<evidence type="ECO:0000256" key="1">
    <source>
        <dbReference type="ARBA" id="ARBA00002324"/>
    </source>
</evidence>
<dbReference type="Proteomes" id="UP000623795">
    <property type="component" value="Unassembled WGS sequence"/>
</dbReference>
<dbReference type="PANTHER" id="PTHR39321:SF3">
    <property type="entry name" value="PHOSPHOPANTETHEINE ADENYLYLTRANSFERASE"/>
    <property type="match status" value="1"/>
</dbReference>
<dbReference type="NCBIfam" id="NF000840">
    <property type="entry name" value="PRK00071.1-3"/>
    <property type="match status" value="1"/>
</dbReference>
<protein>
    <recommendedName>
        <fullName evidence="11">Probable nicotinate-nucleotide adenylyltransferase</fullName>
        <ecNumber evidence="11">2.7.7.18</ecNumber>
    </recommendedName>
    <alternativeName>
        <fullName evidence="11">Deamido-NAD(+) diphosphorylase</fullName>
    </alternativeName>
    <alternativeName>
        <fullName evidence="11">Deamido-NAD(+) pyrophosphorylase</fullName>
    </alternativeName>
    <alternativeName>
        <fullName evidence="11">Nicotinate mononucleotide adenylyltransferase</fullName>
        <shortName evidence="11">NaMN adenylyltransferase</shortName>
    </alternativeName>
</protein>
<feature type="domain" description="Cytidyltransferase-like" evidence="12">
    <location>
        <begin position="13"/>
        <end position="180"/>
    </location>
</feature>
<dbReference type="InterPro" id="IPR004821">
    <property type="entry name" value="Cyt_trans-like"/>
</dbReference>
<evidence type="ECO:0000256" key="3">
    <source>
        <dbReference type="ARBA" id="ARBA00009014"/>
    </source>
</evidence>
<evidence type="ECO:0000256" key="10">
    <source>
        <dbReference type="ARBA" id="ARBA00048721"/>
    </source>
</evidence>
<proteinExistence type="inferred from homology"/>
<dbReference type="InterPro" id="IPR014729">
    <property type="entry name" value="Rossmann-like_a/b/a_fold"/>
</dbReference>
<evidence type="ECO:0000256" key="11">
    <source>
        <dbReference type="HAMAP-Rule" id="MF_00244"/>
    </source>
</evidence>
<dbReference type="InterPro" id="IPR005248">
    <property type="entry name" value="NadD/NMNAT"/>
</dbReference>
<comment type="similarity">
    <text evidence="3 11">Belongs to the NadD family.</text>
</comment>
<comment type="function">
    <text evidence="1 11">Catalyzes the reversible adenylation of nicotinate mononucleotide (NaMN) to nicotinic acid adenine dinucleotide (NaAD).</text>
</comment>
<evidence type="ECO:0000256" key="4">
    <source>
        <dbReference type="ARBA" id="ARBA00022642"/>
    </source>
</evidence>
<organism evidence="13 14">
    <name type="scientific">Aromatoleum toluvorans</name>
    <dbReference type="NCBI Taxonomy" id="92002"/>
    <lineage>
        <taxon>Bacteria</taxon>
        <taxon>Pseudomonadati</taxon>
        <taxon>Pseudomonadota</taxon>
        <taxon>Betaproteobacteria</taxon>
        <taxon>Rhodocyclales</taxon>
        <taxon>Rhodocyclaceae</taxon>
        <taxon>Aromatoleum</taxon>
    </lineage>
</organism>
<dbReference type="HAMAP" id="MF_00244">
    <property type="entry name" value="NaMN_adenylyltr"/>
    <property type="match status" value="1"/>
</dbReference>
<evidence type="ECO:0000256" key="2">
    <source>
        <dbReference type="ARBA" id="ARBA00005019"/>
    </source>
</evidence>
<comment type="catalytic activity">
    <reaction evidence="10 11">
        <text>nicotinate beta-D-ribonucleotide + ATP + H(+) = deamido-NAD(+) + diphosphate</text>
        <dbReference type="Rhea" id="RHEA:22860"/>
        <dbReference type="ChEBI" id="CHEBI:15378"/>
        <dbReference type="ChEBI" id="CHEBI:30616"/>
        <dbReference type="ChEBI" id="CHEBI:33019"/>
        <dbReference type="ChEBI" id="CHEBI:57502"/>
        <dbReference type="ChEBI" id="CHEBI:58437"/>
        <dbReference type="EC" id="2.7.7.18"/>
    </reaction>
</comment>
<dbReference type="NCBIfam" id="NF000839">
    <property type="entry name" value="PRK00071.1-1"/>
    <property type="match status" value="1"/>
</dbReference>
<evidence type="ECO:0000259" key="12">
    <source>
        <dbReference type="Pfam" id="PF01467"/>
    </source>
</evidence>
<name>A0ABX1PYK2_9RHOO</name>
<evidence type="ECO:0000256" key="5">
    <source>
        <dbReference type="ARBA" id="ARBA00022679"/>
    </source>
</evidence>
<dbReference type="NCBIfam" id="TIGR00482">
    <property type="entry name" value="nicotinate (nicotinamide) nucleotide adenylyltransferase"/>
    <property type="match status" value="1"/>
</dbReference>
<comment type="caution">
    <text evidence="13">The sequence shown here is derived from an EMBL/GenBank/DDBJ whole genome shotgun (WGS) entry which is preliminary data.</text>
</comment>
<keyword evidence="4 11" id="KW-0662">Pyridine nucleotide biosynthesis</keyword>
<dbReference type="GO" id="GO:0004515">
    <property type="term" value="F:nicotinate-nucleotide adenylyltransferase activity"/>
    <property type="evidence" value="ECO:0007669"/>
    <property type="project" value="UniProtKB-EC"/>
</dbReference>
<dbReference type="Gene3D" id="3.40.50.620">
    <property type="entry name" value="HUPs"/>
    <property type="match status" value="1"/>
</dbReference>
<evidence type="ECO:0000256" key="7">
    <source>
        <dbReference type="ARBA" id="ARBA00022741"/>
    </source>
</evidence>
<dbReference type="EC" id="2.7.7.18" evidence="11"/>
<sequence>MPSNNPDTGALGLLGGTFDPIHFGHLRLAEEAREALNLAQVALIPAGRPPHRGAPQSPAVDRLEMVRLASAGNPGLVVDAGEVFAHSKSYTVLTLERLRAQHGPDRPLVLILGADAFNGLPSWHRWQDLFALAHIAVANRPGFAPHGRRWPGTLSPELDAACAGRIDTDPTVLHQNPAGRVVPFDMTPLAISASLIRDLIHGGHSARYLLPDPVLDYIGLHHLYRKT</sequence>
<dbReference type="PANTHER" id="PTHR39321">
    <property type="entry name" value="NICOTINATE-NUCLEOTIDE ADENYLYLTRANSFERASE-RELATED"/>
    <property type="match status" value="1"/>
</dbReference>
<keyword evidence="6 11" id="KW-0548">Nucleotidyltransferase</keyword>
<dbReference type="CDD" id="cd02165">
    <property type="entry name" value="NMNAT"/>
    <property type="match status" value="1"/>
</dbReference>
<evidence type="ECO:0000256" key="9">
    <source>
        <dbReference type="ARBA" id="ARBA00023027"/>
    </source>
</evidence>
<dbReference type="Pfam" id="PF01467">
    <property type="entry name" value="CTP_transf_like"/>
    <property type="match status" value="1"/>
</dbReference>
<evidence type="ECO:0000256" key="8">
    <source>
        <dbReference type="ARBA" id="ARBA00022840"/>
    </source>
</evidence>
<evidence type="ECO:0000313" key="13">
    <source>
        <dbReference type="EMBL" id="NMG43314.1"/>
    </source>
</evidence>
<dbReference type="EMBL" id="WTVN01000006">
    <property type="protein sequence ID" value="NMG43314.1"/>
    <property type="molecule type" value="Genomic_DNA"/>
</dbReference>
<keyword evidence="5 11" id="KW-0808">Transferase</keyword>
<accession>A0ABX1PYK2</accession>
<dbReference type="SUPFAM" id="SSF52374">
    <property type="entry name" value="Nucleotidylyl transferase"/>
    <property type="match status" value="1"/>
</dbReference>
<evidence type="ECO:0000256" key="6">
    <source>
        <dbReference type="ARBA" id="ARBA00022695"/>
    </source>
</evidence>
<keyword evidence="14" id="KW-1185">Reference proteome</keyword>
<evidence type="ECO:0000313" key="14">
    <source>
        <dbReference type="Proteomes" id="UP000623795"/>
    </source>
</evidence>
<dbReference type="RefSeq" id="WP_169255216.1">
    <property type="nucleotide sequence ID" value="NZ_WTVN01000006.1"/>
</dbReference>
<gene>
    <name evidence="11 13" type="primary">nadD</name>
    <name evidence="13" type="ORF">GPA22_06155</name>
</gene>
<keyword evidence="7 11" id="KW-0547">Nucleotide-binding</keyword>
<keyword evidence="8 11" id="KW-0067">ATP-binding</keyword>
<reference evidence="13 14" key="1">
    <citation type="submission" date="2019-12" db="EMBL/GenBank/DDBJ databases">
        <title>Comparative genomics gives insights into the taxonomy of the Azoarcus-Aromatoleum group and reveals separate origins of nif in the plant-associated Azoarcus and non-plant-associated Aromatoleum sub-groups.</title>
        <authorList>
            <person name="Lafos M."/>
            <person name="Maluk M."/>
            <person name="Batista M."/>
            <person name="Junghare M."/>
            <person name="Carmona M."/>
            <person name="Faoro H."/>
            <person name="Cruz L.M."/>
            <person name="Battistoni F."/>
            <person name="De Souza E."/>
            <person name="Pedrosa F."/>
            <person name="Chen W.-M."/>
            <person name="Poole P.S."/>
            <person name="Dixon R.A."/>
            <person name="James E.K."/>
        </authorList>
    </citation>
    <scope>NUCLEOTIDE SEQUENCE [LARGE SCALE GENOMIC DNA]</scope>
    <source>
        <strain evidence="13 14">Td21</strain>
    </source>
</reference>
<comment type="pathway">
    <text evidence="2 11">Cofactor biosynthesis; NAD(+) biosynthesis; deamido-NAD(+) from nicotinate D-ribonucleotide: step 1/1.</text>
</comment>
<keyword evidence="9 11" id="KW-0520">NAD</keyword>